<feature type="non-terminal residue" evidence="1">
    <location>
        <position position="1"/>
    </location>
</feature>
<dbReference type="EMBL" id="LAZR01030767">
    <property type="protein sequence ID" value="KKL55638.1"/>
    <property type="molecule type" value="Genomic_DNA"/>
</dbReference>
<comment type="caution">
    <text evidence="1">The sequence shown here is derived from an EMBL/GenBank/DDBJ whole genome shotgun (WGS) entry which is preliminary data.</text>
</comment>
<protein>
    <submittedName>
        <fullName evidence="1">Uncharacterized protein</fullName>
    </submittedName>
</protein>
<gene>
    <name evidence="1" type="ORF">LCGC14_2253390</name>
</gene>
<sequence length="74" mass="8405">LVLAPNIMNDKIEELFKDLDKLIENMENGVPLERSEELDKLAKLAVEAKENDTRTEEEIIDGVEFIMNTKFGGP</sequence>
<organism evidence="1">
    <name type="scientific">marine sediment metagenome</name>
    <dbReference type="NCBI Taxonomy" id="412755"/>
    <lineage>
        <taxon>unclassified sequences</taxon>
        <taxon>metagenomes</taxon>
        <taxon>ecological metagenomes</taxon>
    </lineage>
</organism>
<dbReference type="AlphaFoldDB" id="A0A0F9D1N7"/>
<name>A0A0F9D1N7_9ZZZZ</name>
<evidence type="ECO:0000313" key="1">
    <source>
        <dbReference type="EMBL" id="KKL55638.1"/>
    </source>
</evidence>
<accession>A0A0F9D1N7</accession>
<reference evidence="1" key="1">
    <citation type="journal article" date="2015" name="Nature">
        <title>Complex archaea that bridge the gap between prokaryotes and eukaryotes.</title>
        <authorList>
            <person name="Spang A."/>
            <person name="Saw J.H."/>
            <person name="Jorgensen S.L."/>
            <person name="Zaremba-Niedzwiedzka K."/>
            <person name="Martijn J."/>
            <person name="Lind A.E."/>
            <person name="van Eijk R."/>
            <person name="Schleper C."/>
            <person name="Guy L."/>
            <person name="Ettema T.J."/>
        </authorList>
    </citation>
    <scope>NUCLEOTIDE SEQUENCE</scope>
</reference>
<proteinExistence type="predicted"/>